<feature type="chain" id="PRO_5011637536" description="Short chain amide porin" evidence="1">
    <location>
        <begin position="24"/>
        <end position="484"/>
    </location>
</feature>
<dbReference type="AlphaFoldDB" id="A0A1G6QVX3"/>
<sequence length="484" mass="53946">MKIHVAKLLSLFGLVFITFHLQAQDTIPEQNRPSKKQKGDFIDHNYKPLTLKLSDDGTKFIRFLFWNQLWARVTENNPGTLDIAGNPQSTSLDIGIRRARILAYAEVSPRFMILSHWGINNQTFANGGVPGGGATGNPGNLPVVVDPETGVGTANGISAKKPQLFFHDIWTEFKVTDALYLGTGLHYWNGISRMTSHSTLNFMAVDAPIFNWPLIELTDQFARQFGFYAKGKLGKIDYRLALNKPFAIGAGGRYDEANSRPVAGNVLNDNWATQGYINYQFLDQENNKLPYFVGSYLGTKNVFNIGAGWHHHPQATNSRTASGAIQTHDMTLFGLDTFLDLPLNTASGTALTSYVVYYHYDFGPNYLRNIGVMNVGFGAGSSQNGPGNAQPTIGTGKIFYTQNGLLLPKSWLGEKGRLQAFGALTHKNFEYFEEGSWQYDLGMNYYINSHQAKITLQYSQRPLFENFRQNGSAGEFILQTQIFL</sequence>
<name>A0A1G6QVX3_9BACT</name>
<gene>
    <name evidence="2" type="ORF">SAMN04488104_1010103</name>
</gene>
<feature type="signal peptide" evidence="1">
    <location>
        <begin position="1"/>
        <end position="23"/>
    </location>
</feature>
<dbReference type="EMBL" id="FNAC01000010">
    <property type="protein sequence ID" value="SDC96104.1"/>
    <property type="molecule type" value="Genomic_DNA"/>
</dbReference>
<dbReference type="Proteomes" id="UP000199060">
    <property type="component" value="Unassembled WGS sequence"/>
</dbReference>
<evidence type="ECO:0008006" key="4">
    <source>
        <dbReference type="Google" id="ProtNLM"/>
    </source>
</evidence>
<reference evidence="3" key="1">
    <citation type="submission" date="2016-10" db="EMBL/GenBank/DDBJ databases">
        <authorList>
            <person name="Varghese N."/>
            <person name="Submissions S."/>
        </authorList>
    </citation>
    <scope>NUCLEOTIDE SEQUENCE [LARGE SCALE GENOMIC DNA]</scope>
    <source>
        <strain evidence="3">DSM 23095</strain>
    </source>
</reference>
<accession>A0A1G6QVX3</accession>
<dbReference type="OrthoDB" id="9771991at2"/>
<evidence type="ECO:0000313" key="3">
    <source>
        <dbReference type="Proteomes" id="UP000199060"/>
    </source>
</evidence>
<evidence type="ECO:0000256" key="1">
    <source>
        <dbReference type="SAM" id="SignalP"/>
    </source>
</evidence>
<organism evidence="2 3">
    <name type="scientific">Algoriphagus faecimaris</name>
    <dbReference type="NCBI Taxonomy" id="686796"/>
    <lineage>
        <taxon>Bacteria</taxon>
        <taxon>Pseudomonadati</taxon>
        <taxon>Bacteroidota</taxon>
        <taxon>Cytophagia</taxon>
        <taxon>Cytophagales</taxon>
        <taxon>Cyclobacteriaceae</taxon>
        <taxon>Algoriphagus</taxon>
    </lineage>
</organism>
<keyword evidence="3" id="KW-1185">Reference proteome</keyword>
<dbReference type="STRING" id="686796.SAMN04488104_1010103"/>
<proteinExistence type="predicted"/>
<dbReference type="RefSeq" id="WP_087938604.1">
    <property type="nucleotide sequence ID" value="NZ_FNAC01000010.1"/>
</dbReference>
<evidence type="ECO:0000313" key="2">
    <source>
        <dbReference type="EMBL" id="SDC96104.1"/>
    </source>
</evidence>
<protein>
    <recommendedName>
        <fullName evidence="4">Short chain amide porin</fullName>
    </recommendedName>
</protein>
<keyword evidence="1" id="KW-0732">Signal</keyword>